<accession>A0A2M9Y520</accession>
<feature type="transmembrane region" description="Helical" evidence="12">
    <location>
        <begin position="25"/>
        <end position="44"/>
    </location>
</feature>
<dbReference type="InterPro" id="IPR043427">
    <property type="entry name" value="YscJ/FliF"/>
</dbReference>
<feature type="transmembrane region" description="Helical" evidence="12">
    <location>
        <begin position="467"/>
        <end position="488"/>
    </location>
</feature>
<keyword evidence="15" id="KW-0282">Flagellum</keyword>
<organism evidence="15 16">
    <name type="scientific">Leptospira brenneri</name>
    <dbReference type="NCBI Taxonomy" id="2023182"/>
    <lineage>
        <taxon>Bacteria</taxon>
        <taxon>Pseudomonadati</taxon>
        <taxon>Spirochaetota</taxon>
        <taxon>Spirochaetia</taxon>
        <taxon>Leptospirales</taxon>
        <taxon>Leptospiraceae</taxon>
        <taxon>Leptospira</taxon>
    </lineage>
</organism>
<feature type="region of interest" description="Disordered" evidence="11">
    <location>
        <begin position="323"/>
        <end position="347"/>
    </location>
</feature>
<evidence type="ECO:0000259" key="14">
    <source>
        <dbReference type="Pfam" id="PF08345"/>
    </source>
</evidence>
<comment type="similarity">
    <text evidence="3 9">Belongs to the FliF family.</text>
</comment>
<evidence type="ECO:0000256" key="2">
    <source>
        <dbReference type="ARBA" id="ARBA00004651"/>
    </source>
</evidence>
<dbReference type="PANTHER" id="PTHR30046">
    <property type="entry name" value="FLAGELLAR M-RING PROTEIN"/>
    <property type="match status" value="1"/>
</dbReference>
<dbReference type="Gene3D" id="3.30.300.30">
    <property type="match status" value="1"/>
</dbReference>
<dbReference type="InterPro" id="IPR006182">
    <property type="entry name" value="FliF_N_dom"/>
</dbReference>
<evidence type="ECO:0000256" key="12">
    <source>
        <dbReference type="SAM" id="Phobius"/>
    </source>
</evidence>
<keyword evidence="4" id="KW-1003">Cell membrane</keyword>
<evidence type="ECO:0000256" key="5">
    <source>
        <dbReference type="ARBA" id="ARBA00022692"/>
    </source>
</evidence>
<dbReference type="PANTHER" id="PTHR30046:SF0">
    <property type="entry name" value="FLAGELLAR M-RING PROTEIN"/>
    <property type="match status" value="1"/>
</dbReference>
<dbReference type="Pfam" id="PF08345">
    <property type="entry name" value="YscJ_FliF_C"/>
    <property type="match status" value="1"/>
</dbReference>
<evidence type="ECO:0000256" key="10">
    <source>
        <dbReference type="SAM" id="Coils"/>
    </source>
</evidence>
<evidence type="ECO:0000256" key="8">
    <source>
        <dbReference type="ARBA" id="ARBA00023143"/>
    </source>
</evidence>
<feature type="domain" description="Flagellar M-ring N-terminal" evidence="13">
    <location>
        <begin position="46"/>
        <end position="220"/>
    </location>
</feature>
<evidence type="ECO:0000256" key="4">
    <source>
        <dbReference type="ARBA" id="ARBA00022475"/>
    </source>
</evidence>
<dbReference type="GO" id="GO:0005886">
    <property type="term" value="C:plasma membrane"/>
    <property type="evidence" value="ECO:0007669"/>
    <property type="project" value="UniProtKB-SubCell"/>
</dbReference>
<protein>
    <recommendedName>
        <fullName evidence="9">Flagellar M-ring protein</fullName>
    </recommendedName>
</protein>
<dbReference type="EMBL" id="RQFP01000001">
    <property type="protein sequence ID" value="TGK96782.1"/>
    <property type="molecule type" value="Genomic_DNA"/>
</dbReference>
<dbReference type="GO" id="GO:0071973">
    <property type="term" value="P:bacterial-type flagellum-dependent cell motility"/>
    <property type="evidence" value="ECO:0007669"/>
    <property type="project" value="InterPro"/>
</dbReference>
<feature type="domain" description="Flagellar M-ring C-terminal" evidence="14">
    <location>
        <begin position="264"/>
        <end position="444"/>
    </location>
</feature>
<dbReference type="Proteomes" id="UP000297891">
    <property type="component" value="Unassembled WGS sequence"/>
</dbReference>
<dbReference type="Pfam" id="PF01514">
    <property type="entry name" value="YscJ_FliF"/>
    <property type="match status" value="1"/>
</dbReference>
<dbReference type="GO" id="GO:0003774">
    <property type="term" value="F:cytoskeletal motor activity"/>
    <property type="evidence" value="ECO:0007669"/>
    <property type="project" value="InterPro"/>
</dbReference>
<evidence type="ECO:0000313" key="15">
    <source>
        <dbReference type="EMBL" id="TGK96782.1"/>
    </source>
</evidence>
<dbReference type="NCBIfam" id="TIGR00206">
    <property type="entry name" value="fliF"/>
    <property type="match status" value="1"/>
</dbReference>
<evidence type="ECO:0000256" key="6">
    <source>
        <dbReference type="ARBA" id="ARBA00022989"/>
    </source>
</evidence>
<keyword evidence="10" id="KW-0175">Coiled coil</keyword>
<feature type="coiled-coil region" evidence="10">
    <location>
        <begin position="219"/>
        <end position="248"/>
    </location>
</feature>
<evidence type="ECO:0000256" key="7">
    <source>
        <dbReference type="ARBA" id="ARBA00023136"/>
    </source>
</evidence>
<evidence type="ECO:0000256" key="9">
    <source>
        <dbReference type="PIRNR" id="PIRNR004862"/>
    </source>
</evidence>
<gene>
    <name evidence="15" type="primary">fliF</name>
    <name evidence="15" type="ORF">EHQ30_09375</name>
</gene>
<dbReference type="OrthoDB" id="304821at2"/>
<comment type="caution">
    <text evidence="15">The sequence shown here is derived from an EMBL/GenBank/DDBJ whole genome shotgun (WGS) entry which is preliminary data.</text>
</comment>
<keyword evidence="8 9" id="KW-0975">Bacterial flagellum</keyword>
<evidence type="ECO:0000256" key="1">
    <source>
        <dbReference type="ARBA" id="ARBA00004117"/>
    </source>
</evidence>
<comment type="subcellular location">
    <subcellularLocation>
        <location evidence="1 9">Bacterial flagellum basal body</location>
    </subcellularLocation>
    <subcellularLocation>
        <location evidence="2">Cell membrane</location>
        <topology evidence="2">Multi-pass membrane protein</topology>
    </subcellularLocation>
</comment>
<keyword evidence="6 12" id="KW-1133">Transmembrane helix</keyword>
<sequence length="566" mass="64964">MPEPLQKIIDNLKELLNKLDKTKKMILGGVLAVVVVAVIILSNVSSQRNRVVLFKDLDSKDFSEVTKKLDALGYSYGSSETSLITVDPDQRQEIVTKLAQENLIPAGVTGWELFDIEKFTETQFDKDIKKYRALKGAIEKSLNTLRPIERSDVNIAIPEGDLFESNSYPVKASVILHFKPGVEGMSKKEIKGIVNLVARAVPKLKPENVSVADPDGKIISDFEEDLEKERLELRIVQEKLRIEEEERVKRLIDIRNTLRWYLGGEDRVDITRFEYSFNWDQESLTENEVLPVVAEEDNPDTPYNERKLVDGYSLKVSSKETKESFKGRGFTPDGPAGTEPNLPPGYKDTDYQKAEYSKDENINNYEFNKRVKDIKRQPWKIEKIGLSVVVDGVWERKEREDGLGYDRKYIPVAEGDLKLVRKNLEAAIGYTRSRGDQISVITIPKDRTEQFRLEDEEFQKQRAIRNMVIASLVILILLILAILVYRAIKKEIARRRRLREEELAAQQQMMREAALRVMDEGGAEVELSLDEKLRRELLENAINLAKEKPEDVAQLLRTWLAEEEQT</sequence>
<dbReference type="InterPro" id="IPR013556">
    <property type="entry name" value="Flag_M-ring_C"/>
</dbReference>
<keyword evidence="7 12" id="KW-0472">Membrane</keyword>
<evidence type="ECO:0000256" key="11">
    <source>
        <dbReference type="SAM" id="MobiDB-lite"/>
    </source>
</evidence>
<keyword evidence="5 12" id="KW-0812">Transmembrane</keyword>
<keyword evidence="15" id="KW-0969">Cilium</keyword>
<evidence type="ECO:0000313" key="16">
    <source>
        <dbReference type="Proteomes" id="UP000297891"/>
    </source>
</evidence>
<dbReference type="RefSeq" id="WP_100789948.1">
    <property type="nucleotide sequence ID" value="NZ_NPDQ01000002.1"/>
</dbReference>
<dbReference type="PIRSF" id="PIRSF004862">
    <property type="entry name" value="FliF"/>
    <property type="match status" value="1"/>
</dbReference>
<comment type="function">
    <text evidence="9">The M ring may be actively involved in energy transduction.</text>
</comment>
<dbReference type="AlphaFoldDB" id="A0A2M9Y520"/>
<dbReference type="PRINTS" id="PR01009">
    <property type="entry name" value="FLGMRINGFLIF"/>
</dbReference>
<keyword evidence="16" id="KW-1185">Reference proteome</keyword>
<dbReference type="GO" id="GO:0009431">
    <property type="term" value="C:bacterial-type flagellum basal body, MS ring"/>
    <property type="evidence" value="ECO:0007669"/>
    <property type="project" value="InterPro"/>
</dbReference>
<name>A0A2M9Y520_9LEPT</name>
<keyword evidence="15" id="KW-0966">Cell projection</keyword>
<proteinExistence type="inferred from homology"/>
<dbReference type="InterPro" id="IPR045851">
    <property type="entry name" value="AMP-bd_C_sf"/>
</dbReference>
<dbReference type="InterPro" id="IPR000067">
    <property type="entry name" value="FlgMring_FliF"/>
</dbReference>
<evidence type="ECO:0000259" key="13">
    <source>
        <dbReference type="Pfam" id="PF01514"/>
    </source>
</evidence>
<reference evidence="15" key="1">
    <citation type="journal article" date="2019" name="PLoS Negl. Trop. Dis.">
        <title>Revisiting the worldwide diversity of Leptospira species in the environment.</title>
        <authorList>
            <person name="Vincent A.T."/>
            <person name="Schiettekatte O."/>
            <person name="Bourhy P."/>
            <person name="Veyrier F.J."/>
            <person name="Picardeau M."/>
        </authorList>
    </citation>
    <scope>NUCLEOTIDE SEQUENCE [LARGE SCALE GENOMIC DNA]</scope>
    <source>
        <strain evidence="15">201800277</strain>
    </source>
</reference>
<evidence type="ECO:0000256" key="3">
    <source>
        <dbReference type="ARBA" id="ARBA00007971"/>
    </source>
</evidence>